<gene>
    <name evidence="1" type="ORF">TPC1_30045</name>
</gene>
<protein>
    <submittedName>
        <fullName evidence="1">Uncharacterized protein</fullName>
    </submittedName>
</protein>
<reference evidence="1" key="1">
    <citation type="submission" date="2015-07" db="EMBL/GenBank/DDBJ databases">
        <title>Adaptation to a free-living lifestyle via gene acquisitions in the diplomonad Trepomonas sp. PC1.</title>
        <authorList>
            <person name="Xu F."/>
            <person name="Jerlstrom-Hultqvist J."/>
            <person name="Kolisko M."/>
            <person name="Simpson A.G.B."/>
            <person name="Roger A.J."/>
            <person name="Svard S.G."/>
            <person name="Andersson J.O."/>
        </authorList>
    </citation>
    <scope>NUCLEOTIDE SEQUENCE</scope>
    <source>
        <strain evidence="1">PC1</strain>
    </source>
</reference>
<sequence>SDYSMTIQKFMDSKQQSKQDVKVMFIVAKLISLLFEYDINTEYQQQTVYRLIIDYLFNEQLGLLKNIKKFDSAMTITSTNDIKFDTRAQLLINLAGICNNASNENAIMNFANYFLIHFSEKFRINLKFGVGKFLEETLISSQTKCRELFYKFLMLNSIKFRNSELFSYVFAHLCQSKSVEYVEYMVQNLELFGDQIDCNQLLSAFDIHNYQIQIDVCKYLKRKGYYLDSLMVSKVLKRNCSSYYDGMVRRNALLRELYDFDYIVYEGLIPMMQIASKTGLITPCYYIRNLSTLNIQNTDLVQCPISNLIRPQLCVFLNNVQFLQLEFEGVKNYQGVVDGDKDSNYFSQLPQCYLQDTRYIQNQVTVLASDMFMKRKLMKLDFISTLNQVSQLQMLLGDKILDHLPHVTVEEALKYLLQDQHQFEKMAKVTAPRFSSSVTRTFLIQQYPQLQVQNQYPIADYFPPTEQFFYVDLNNGFELFNTMHIQQLTKEESKLIDNQHATKTLNFAQSDCLFSSIAIQLSLYTIMQHINANQKKFLDQEFNQELIRLLDPILTIVDQFSLEFIQKNETDLYRLFEIIPLTSIETIQMCLKILAKTISIYQFKKQFESKFSVFENIYPRLSQVLLKLLESEDLQFELLSYEGHIVKFYYNKKLNKPLQGLAMQQQKINKQIALKLSCRMCQSGFLSFTQRIIEKHQSNLLKLEYFVILPFIFDIIGEFDADYVVEKAKALQENNLCDYVLDYAIYLVNTQPESALCQQIINFFSAMFQHNQFFQVQKITHLVKLALENNTNNSKQLLNSFLLIQSDFINDEHQQFGEYLHQQNEKPDNLMLKFFMACPLLKTKMKFSIQSQKFDDGILILKQKELQQEEIEWIFESVLQSEKSLQELAQILANTEIKPQTIDKIKTEMQKLDLKSKEGIEKLVKVALVFQVSNFVDEIQGVKIVSKKVTKVKVRKQKEAIQMENQFQFEEQNQFNENNEFKFEHEDFKFDDDNFEFDGQNQDNEFKFEENGEKLEFGDEKFEFGEENKQNEPETENEFKFEENDFETKENQAEIEEFEEVDQVEYEIDFTLYKEVLYLILPIYGFLPVLANEIVSGMLNLQFTEEESTAIIDTVQVHIQYFALQQDQLQTIVAKFAAAIEKYQNDHYEKAMQLMGLFMTNYADYIDLGQLEQKQKELIQKASRGEFCRAQDGEIGLKMNFIKRK</sequence>
<feature type="non-terminal residue" evidence="1">
    <location>
        <position position="1"/>
    </location>
</feature>
<evidence type="ECO:0000313" key="1">
    <source>
        <dbReference type="EMBL" id="JAP90460.1"/>
    </source>
</evidence>
<dbReference type="AlphaFoldDB" id="A0A146K0I8"/>
<dbReference type="EMBL" id="GDID01006146">
    <property type="protein sequence ID" value="JAP90460.1"/>
    <property type="molecule type" value="Transcribed_RNA"/>
</dbReference>
<accession>A0A146K0I8</accession>
<organism evidence="1">
    <name type="scientific">Trepomonas sp. PC1</name>
    <dbReference type="NCBI Taxonomy" id="1076344"/>
    <lineage>
        <taxon>Eukaryota</taxon>
        <taxon>Metamonada</taxon>
        <taxon>Diplomonadida</taxon>
        <taxon>Hexamitidae</taxon>
        <taxon>Hexamitinae</taxon>
        <taxon>Trepomonas</taxon>
    </lineage>
</organism>
<proteinExistence type="predicted"/>
<name>A0A146K0I8_9EUKA</name>